<dbReference type="GO" id="GO:0009103">
    <property type="term" value="P:lipopolysaccharide biosynthetic process"/>
    <property type="evidence" value="ECO:0007669"/>
    <property type="project" value="UniProtKB-ARBA"/>
</dbReference>
<feature type="transmembrane region" description="Helical" evidence="8">
    <location>
        <begin position="163"/>
        <end position="180"/>
    </location>
</feature>
<feature type="domain" description="Glycosyltransferase RgtA/B/C/D-like" evidence="9">
    <location>
        <begin position="136"/>
        <end position="247"/>
    </location>
</feature>
<evidence type="ECO:0000256" key="3">
    <source>
        <dbReference type="ARBA" id="ARBA00022676"/>
    </source>
</evidence>
<dbReference type="GO" id="GO:0016763">
    <property type="term" value="F:pentosyltransferase activity"/>
    <property type="evidence" value="ECO:0007669"/>
    <property type="project" value="TreeGrafter"/>
</dbReference>
<dbReference type="PANTHER" id="PTHR33908:SF11">
    <property type="entry name" value="MEMBRANE PROTEIN"/>
    <property type="match status" value="1"/>
</dbReference>
<dbReference type="InterPro" id="IPR038731">
    <property type="entry name" value="RgtA/B/C-like"/>
</dbReference>
<feature type="transmembrane region" description="Helical" evidence="8">
    <location>
        <begin position="230"/>
        <end position="247"/>
    </location>
</feature>
<reference evidence="10 11" key="1">
    <citation type="journal article" date="2015" name="Nature">
        <title>rRNA introns, odd ribosomes, and small enigmatic genomes across a large radiation of phyla.</title>
        <authorList>
            <person name="Brown C.T."/>
            <person name="Hug L.A."/>
            <person name="Thomas B.C."/>
            <person name="Sharon I."/>
            <person name="Castelle C.J."/>
            <person name="Singh A."/>
            <person name="Wilkins M.J."/>
            <person name="Williams K.H."/>
            <person name="Banfield J.F."/>
        </authorList>
    </citation>
    <scope>NUCLEOTIDE SEQUENCE [LARGE SCALE GENOMIC DNA]</scope>
</reference>
<evidence type="ECO:0000256" key="4">
    <source>
        <dbReference type="ARBA" id="ARBA00022679"/>
    </source>
</evidence>
<feature type="transmembrane region" description="Helical" evidence="8">
    <location>
        <begin position="192"/>
        <end position="218"/>
    </location>
</feature>
<dbReference type="GO" id="GO:0005886">
    <property type="term" value="C:plasma membrane"/>
    <property type="evidence" value="ECO:0007669"/>
    <property type="project" value="UniProtKB-SubCell"/>
</dbReference>
<dbReference type="Proteomes" id="UP000034706">
    <property type="component" value="Unassembled WGS sequence"/>
</dbReference>
<gene>
    <name evidence="10" type="ORF">UT16_C0004G0007</name>
</gene>
<dbReference type="Pfam" id="PF13231">
    <property type="entry name" value="PMT_2"/>
    <property type="match status" value="1"/>
</dbReference>
<dbReference type="PANTHER" id="PTHR33908">
    <property type="entry name" value="MANNOSYLTRANSFERASE YKCB-RELATED"/>
    <property type="match status" value="1"/>
</dbReference>
<keyword evidence="4 10" id="KW-0808">Transferase</keyword>
<protein>
    <submittedName>
        <fullName evidence="10">Glycosyl transferase family protein</fullName>
    </submittedName>
</protein>
<feature type="transmembrane region" description="Helical" evidence="8">
    <location>
        <begin position="138"/>
        <end position="157"/>
    </location>
</feature>
<evidence type="ECO:0000256" key="1">
    <source>
        <dbReference type="ARBA" id="ARBA00004651"/>
    </source>
</evidence>
<name>A0A0G0LLT1_9BACT</name>
<keyword evidence="2" id="KW-1003">Cell membrane</keyword>
<evidence type="ECO:0000256" key="2">
    <source>
        <dbReference type="ARBA" id="ARBA00022475"/>
    </source>
</evidence>
<evidence type="ECO:0000313" key="11">
    <source>
        <dbReference type="Proteomes" id="UP000034706"/>
    </source>
</evidence>
<feature type="transmembrane region" description="Helical" evidence="8">
    <location>
        <begin position="446"/>
        <end position="464"/>
    </location>
</feature>
<feature type="transmembrane region" description="Helical" evidence="8">
    <location>
        <begin position="12"/>
        <end position="33"/>
    </location>
</feature>
<feature type="transmembrane region" description="Helical" evidence="8">
    <location>
        <begin position="384"/>
        <end position="408"/>
    </location>
</feature>
<evidence type="ECO:0000256" key="7">
    <source>
        <dbReference type="ARBA" id="ARBA00023136"/>
    </source>
</evidence>
<comment type="caution">
    <text evidence="10">The sequence shown here is derived from an EMBL/GenBank/DDBJ whole genome shotgun (WGS) entry which is preliminary data.</text>
</comment>
<proteinExistence type="predicted"/>
<dbReference type="EMBL" id="LBVT01000004">
    <property type="protein sequence ID" value="KKQ92853.1"/>
    <property type="molecule type" value="Genomic_DNA"/>
</dbReference>
<keyword evidence="7 8" id="KW-0472">Membrane</keyword>
<organism evidence="10 11">
    <name type="scientific">Candidatus Azambacteria bacterium GW2011_GWA2_39_10</name>
    <dbReference type="NCBI Taxonomy" id="1618611"/>
    <lineage>
        <taxon>Bacteria</taxon>
        <taxon>Candidatus Azamiibacteriota</taxon>
    </lineage>
</organism>
<feature type="transmembrane region" description="Helical" evidence="8">
    <location>
        <begin position="420"/>
        <end position="440"/>
    </location>
</feature>
<keyword evidence="5 8" id="KW-0812">Transmembrane</keyword>
<dbReference type="AlphaFoldDB" id="A0A0G0LLT1"/>
<evidence type="ECO:0000256" key="8">
    <source>
        <dbReference type="SAM" id="Phobius"/>
    </source>
</evidence>
<evidence type="ECO:0000256" key="5">
    <source>
        <dbReference type="ARBA" id="ARBA00022692"/>
    </source>
</evidence>
<evidence type="ECO:0000256" key="6">
    <source>
        <dbReference type="ARBA" id="ARBA00022989"/>
    </source>
</evidence>
<evidence type="ECO:0000313" key="10">
    <source>
        <dbReference type="EMBL" id="KKQ92853.1"/>
    </source>
</evidence>
<keyword evidence="3" id="KW-0328">Glycosyltransferase</keyword>
<feature type="transmembrane region" description="Helical" evidence="8">
    <location>
        <begin position="81"/>
        <end position="114"/>
    </location>
</feature>
<dbReference type="InterPro" id="IPR050297">
    <property type="entry name" value="LipidA_mod_glycosyltrf_83"/>
</dbReference>
<sequence length="472" mass="52921">MENNDKLSSRKKFWFLYFLMLVLELAVAGIIFAKFSFDFYQGGDSPGYMILAKNFVEHSTFSLNNASPYTPSNIRTPGYPLFLALIYLIFHSFVPAIFFGALISAFAAPLIYLIAKEVFAPLDKAPEGRYLTGQAEKIAFVAAILTAIEPMGLFLGVSIVTEGIFTPILFLAVYCFIRYLKHGDTKNIWISGFLFGIATLIRPITFYFWPLAILFIIYKLKDSWHHALKKSLIFALTFFIVLSPWLIRNKISVGSWQIAGLQGYVFFIDHYGAVLRYLGEAGPLSDVQARAFAIAGPDKIFTSQGSDILFKSAISGIKEHKFVYASVYAKSLISFFVANGYKSFFIDILGIPAKASFVPFELFLRFDFKSIFKTMAGMDFIGVLIYFGSKIFWVAASGLFLTSFIYLLIKKNFKAIRAEIIFIAAIIIYFALITGPTAVGGGRTKAPINGLIFIFAVFGFYKLLDFFKKKTA</sequence>
<keyword evidence="6 8" id="KW-1133">Transmembrane helix</keyword>
<evidence type="ECO:0000259" key="9">
    <source>
        <dbReference type="Pfam" id="PF13231"/>
    </source>
</evidence>
<accession>A0A0G0LLT1</accession>
<comment type="subcellular location">
    <subcellularLocation>
        <location evidence="1">Cell membrane</location>
        <topology evidence="1">Multi-pass membrane protein</topology>
    </subcellularLocation>
</comment>